<dbReference type="WBParaSite" id="BPAG_0000767701-mRNA-1">
    <property type="protein sequence ID" value="BPAG_0000767701-mRNA-1"/>
    <property type="gene ID" value="BPAG_0000767701"/>
</dbReference>
<reference evidence="3" key="1">
    <citation type="submission" date="2017-02" db="UniProtKB">
        <authorList>
            <consortium name="WormBaseParasite"/>
        </authorList>
    </citation>
    <scope>IDENTIFICATION</scope>
</reference>
<keyword evidence="2" id="KW-1185">Reference proteome</keyword>
<organism evidence="3">
    <name type="scientific">Brugia pahangi</name>
    <name type="common">Filarial nematode worm</name>
    <dbReference type="NCBI Taxonomy" id="6280"/>
    <lineage>
        <taxon>Eukaryota</taxon>
        <taxon>Metazoa</taxon>
        <taxon>Ecdysozoa</taxon>
        <taxon>Nematoda</taxon>
        <taxon>Chromadorea</taxon>
        <taxon>Rhabditida</taxon>
        <taxon>Spirurina</taxon>
        <taxon>Spiruromorpha</taxon>
        <taxon>Filarioidea</taxon>
        <taxon>Onchocercidae</taxon>
        <taxon>Brugia</taxon>
    </lineage>
</organism>
<evidence type="ECO:0000313" key="3">
    <source>
        <dbReference type="WBParaSite" id="BPAG_0000767701-mRNA-1"/>
    </source>
</evidence>
<proteinExistence type="predicted"/>
<evidence type="ECO:0000313" key="2">
    <source>
        <dbReference type="Proteomes" id="UP000278627"/>
    </source>
</evidence>
<dbReference type="AlphaFoldDB" id="A0A0N4THI8"/>
<dbReference type="Proteomes" id="UP000278627">
    <property type="component" value="Unassembled WGS sequence"/>
</dbReference>
<dbReference type="EMBL" id="UZAD01009005">
    <property type="protein sequence ID" value="VDN88824.1"/>
    <property type="molecule type" value="Genomic_DNA"/>
</dbReference>
<reference evidence="1 2" key="2">
    <citation type="submission" date="2018-11" db="EMBL/GenBank/DDBJ databases">
        <authorList>
            <consortium name="Pathogen Informatics"/>
        </authorList>
    </citation>
    <scope>NUCLEOTIDE SEQUENCE [LARGE SCALE GENOMIC DNA]</scope>
</reference>
<name>A0A0N4THI8_BRUPA</name>
<gene>
    <name evidence="1" type="ORF">BPAG_LOCUS7638</name>
</gene>
<accession>A0A0N4THI8</accession>
<sequence length="119" mass="13446">MDLLFVVSGFTEWSSYYPSKWDPCSEVLAMQHAIACRCEANFTSHLQWKWCMHAAETRSLINSNYRINCSGKLLFIDECHARPNGWLALASSDDEIRKRYSGNNGKIASAVIKALITAI</sequence>
<protein>
    <submittedName>
        <fullName evidence="3">RNase H domain-containing protein</fullName>
    </submittedName>
</protein>
<evidence type="ECO:0000313" key="1">
    <source>
        <dbReference type="EMBL" id="VDN88824.1"/>
    </source>
</evidence>